<dbReference type="Proteomes" id="UP001146351">
    <property type="component" value="Unassembled WGS sequence"/>
</dbReference>
<reference evidence="1" key="2">
    <citation type="journal article" date="2023" name="IMA Fungus">
        <title>Comparative genomic study of the Penicillium genus elucidates a diverse pangenome and 15 lateral gene transfer events.</title>
        <authorList>
            <person name="Petersen C."/>
            <person name="Sorensen T."/>
            <person name="Nielsen M.R."/>
            <person name="Sondergaard T.E."/>
            <person name="Sorensen J.L."/>
            <person name="Fitzpatrick D.A."/>
            <person name="Frisvad J.C."/>
            <person name="Nielsen K.L."/>
        </authorList>
    </citation>
    <scope>NUCLEOTIDE SEQUENCE</scope>
    <source>
        <strain evidence="1">IBT 21917</strain>
    </source>
</reference>
<dbReference type="OrthoDB" id="47375at2759"/>
<reference evidence="1" key="1">
    <citation type="submission" date="2022-11" db="EMBL/GenBank/DDBJ databases">
        <authorList>
            <person name="Petersen C."/>
        </authorList>
    </citation>
    <scope>NUCLEOTIDE SEQUENCE</scope>
    <source>
        <strain evidence="1">IBT 21917</strain>
    </source>
</reference>
<protein>
    <submittedName>
        <fullName evidence="1">Uncharacterized protein</fullName>
    </submittedName>
</protein>
<organism evidence="1 2">
    <name type="scientific">Penicillium capsulatum</name>
    <dbReference type="NCBI Taxonomy" id="69766"/>
    <lineage>
        <taxon>Eukaryota</taxon>
        <taxon>Fungi</taxon>
        <taxon>Dikarya</taxon>
        <taxon>Ascomycota</taxon>
        <taxon>Pezizomycotina</taxon>
        <taxon>Eurotiomycetes</taxon>
        <taxon>Eurotiomycetidae</taxon>
        <taxon>Eurotiales</taxon>
        <taxon>Aspergillaceae</taxon>
        <taxon>Penicillium</taxon>
    </lineage>
</organism>
<accession>A0A9W9I4H9</accession>
<dbReference type="EMBL" id="JAPQKO010000005">
    <property type="protein sequence ID" value="KAJ5162315.1"/>
    <property type="molecule type" value="Genomic_DNA"/>
</dbReference>
<gene>
    <name evidence="1" type="ORF">N7492_007707</name>
</gene>
<sequence length="236" mass="25868">MEDDSDWDVSIKTQLQSFGFAVRSLQDSPATRPLSPYGDDWDIHWLGHCGVECKSNQPYHLTPNEPTIPASRHFLPYWRDPPPIDRPDDTRLTCTANDGVCSLFYAVSYRGAQRILAALSVNPSGLAEEIDTGAQFDVSLGRMCGHGYLRCFTTFPALTGSFRAAGTSAKGSDIHAEEGGDIVGFASWGVAYSTMLNINRLLRGDKTVRATWEDAAVPEINPDDVQVREGFTTYGG</sequence>
<comment type="caution">
    <text evidence="1">The sequence shown here is derived from an EMBL/GenBank/DDBJ whole genome shotgun (WGS) entry which is preliminary data.</text>
</comment>
<evidence type="ECO:0000313" key="1">
    <source>
        <dbReference type="EMBL" id="KAJ5162315.1"/>
    </source>
</evidence>
<proteinExistence type="predicted"/>
<keyword evidence="2" id="KW-1185">Reference proteome</keyword>
<name>A0A9W9I4H9_9EURO</name>
<evidence type="ECO:0000313" key="2">
    <source>
        <dbReference type="Proteomes" id="UP001146351"/>
    </source>
</evidence>
<dbReference type="AlphaFoldDB" id="A0A9W9I4H9"/>